<gene>
    <name evidence="1" type="ORF">SAMN04487935_2607</name>
</gene>
<sequence>MGYFHISIQKELETREYKLLYGLYINSIWLLVVFKEDGTTLKEISCSTLEECWTEVAEFLTSIGDVIQIKGDPCETLYTQYLEDKIHTIKNKH</sequence>
<dbReference type="Proteomes" id="UP000199580">
    <property type="component" value="Unassembled WGS sequence"/>
</dbReference>
<evidence type="ECO:0000313" key="1">
    <source>
        <dbReference type="EMBL" id="SDK14701.1"/>
    </source>
</evidence>
<dbReference type="AlphaFoldDB" id="A0A1G8ZI08"/>
<keyword evidence="2" id="KW-1185">Reference proteome</keyword>
<dbReference type="RefSeq" id="WP_091396317.1">
    <property type="nucleotide sequence ID" value="NZ_BKAI01000009.1"/>
</dbReference>
<name>A0A1G8ZI08_9FLAO</name>
<accession>A0A1G8ZI08</accession>
<reference evidence="1 2" key="1">
    <citation type="submission" date="2016-10" db="EMBL/GenBank/DDBJ databases">
        <authorList>
            <person name="de Groot N.N."/>
        </authorList>
    </citation>
    <scope>NUCLEOTIDE SEQUENCE [LARGE SCALE GENOMIC DNA]</scope>
    <source>
        <strain evidence="1 2">CGMCC 1.10076</strain>
    </source>
</reference>
<protein>
    <submittedName>
        <fullName evidence="1">Uncharacterized protein</fullName>
    </submittedName>
</protein>
<organism evidence="1 2">
    <name type="scientific">Flavobacterium noncentrifugens</name>
    <dbReference type="NCBI Taxonomy" id="1128970"/>
    <lineage>
        <taxon>Bacteria</taxon>
        <taxon>Pseudomonadati</taxon>
        <taxon>Bacteroidota</taxon>
        <taxon>Flavobacteriia</taxon>
        <taxon>Flavobacteriales</taxon>
        <taxon>Flavobacteriaceae</taxon>
        <taxon>Flavobacterium</taxon>
    </lineage>
</organism>
<evidence type="ECO:0000313" key="2">
    <source>
        <dbReference type="Proteomes" id="UP000199580"/>
    </source>
</evidence>
<proteinExistence type="predicted"/>
<dbReference type="EMBL" id="FNEZ01000004">
    <property type="protein sequence ID" value="SDK14701.1"/>
    <property type="molecule type" value="Genomic_DNA"/>
</dbReference>